<dbReference type="GO" id="GO:0032006">
    <property type="term" value="P:regulation of TOR signaling"/>
    <property type="evidence" value="ECO:0007669"/>
    <property type="project" value="UniProtKB-ARBA"/>
</dbReference>
<feature type="chain" id="PRO_5026729324" description="Glucosylceramidase" evidence="13">
    <location>
        <begin position="23"/>
        <end position="512"/>
    </location>
</feature>
<evidence type="ECO:0000256" key="2">
    <source>
        <dbReference type="ARBA" id="ARBA00004760"/>
    </source>
</evidence>
<gene>
    <name evidence="17" type="primary">LOC107221979</name>
</gene>
<dbReference type="RefSeq" id="XP_015516655.1">
    <property type="nucleotide sequence ID" value="XM_015661169.2"/>
</dbReference>
<dbReference type="Pfam" id="PF17189">
    <property type="entry name" value="Glyco_hydro_30C"/>
    <property type="match status" value="1"/>
</dbReference>
<evidence type="ECO:0000256" key="8">
    <source>
        <dbReference type="ARBA" id="ARBA00022919"/>
    </source>
</evidence>
<evidence type="ECO:0000256" key="11">
    <source>
        <dbReference type="ARBA" id="ARBA00051345"/>
    </source>
</evidence>
<protein>
    <recommendedName>
        <fullName evidence="5 12">Glucosylceramidase</fullName>
        <ecNumber evidence="5 12">3.2.1.45</ecNumber>
    </recommendedName>
</protein>
<feature type="domain" description="Glycosyl hydrolase family 30 TIM-barrel" evidence="14">
    <location>
        <begin position="99"/>
        <end position="443"/>
    </location>
</feature>
<dbReference type="OrthoDB" id="2160638at2759"/>
<feature type="signal peptide" evidence="13">
    <location>
        <begin position="1"/>
        <end position="22"/>
    </location>
</feature>
<evidence type="ECO:0000259" key="15">
    <source>
        <dbReference type="Pfam" id="PF17189"/>
    </source>
</evidence>
<accession>A0A6J0BQ24</accession>
<dbReference type="SUPFAM" id="SSF51445">
    <property type="entry name" value="(Trans)glycosidases"/>
    <property type="match status" value="1"/>
</dbReference>
<dbReference type="FunCoup" id="A0A6J0BQ24">
    <property type="interactions" value="171"/>
</dbReference>
<dbReference type="GO" id="GO:0004348">
    <property type="term" value="F:glucosylceramidase activity"/>
    <property type="evidence" value="ECO:0007669"/>
    <property type="project" value="UniProtKB-EC"/>
</dbReference>
<dbReference type="GO" id="GO:0016758">
    <property type="term" value="F:hexosyltransferase activity"/>
    <property type="evidence" value="ECO:0007669"/>
    <property type="project" value="UniProtKB-ARBA"/>
</dbReference>
<dbReference type="GO" id="GO:0030163">
    <property type="term" value="P:protein catabolic process"/>
    <property type="evidence" value="ECO:0007669"/>
    <property type="project" value="UniProtKB-ARBA"/>
</dbReference>
<dbReference type="GO" id="GO:0051246">
    <property type="term" value="P:regulation of protein metabolic process"/>
    <property type="evidence" value="ECO:0007669"/>
    <property type="project" value="UniProtKB-ARBA"/>
</dbReference>
<dbReference type="InterPro" id="IPR033453">
    <property type="entry name" value="Glyco_hydro_30_TIM-barrel"/>
</dbReference>
<evidence type="ECO:0000256" key="13">
    <source>
        <dbReference type="SAM" id="SignalP"/>
    </source>
</evidence>
<evidence type="ECO:0000256" key="1">
    <source>
        <dbReference type="ARBA" id="ARBA00001013"/>
    </source>
</evidence>
<dbReference type="InterPro" id="IPR001139">
    <property type="entry name" value="Glyco_hydro_30"/>
</dbReference>
<evidence type="ECO:0000256" key="9">
    <source>
        <dbReference type="ARBA" id="ARBA00023098"/>
    </source>
</evidence>
<evidence type="ECO:0000313" key="17">
    <source>
        <dbReference type="RefSeq" id="XP_015516655.1"/>
    </source>
</evidence>
<comment type="pathway">
    <text evidence="3">Sphingolipid metabolism.</text>
</comment>
<dbReference type="GO" id="GO:0005774">
    <property type="term" value="C:vacuolar membrane"/>
    <property type="evidence" value="ECO:0007669"/>
    <property type="project" value="UniProtKB-ARBA"/>
</dbReference>
<comment type="catalytic activity">
    <reaction evidence="11">
        <text>an N-acyl-1-beta-D-glucosyl-15-methylhexadecasphing-4-enine + H2O = an N-acyl-15-methylhexadecasphing-4-enine + D-glucose</text>
        <dbReference type="Rhea" id="RHEA:34755"/>
        <dbReference type="ChEBI" id="CHEBI:4167"/>
        <dbReference type="ChEBI" id="CHEBI:15377"/>
        <dbReference type="ChEBI" id="CHEBI:70815"/>
        <dbReference type="ChEBI" id="CHEBI:70846"/>
    </reaction>
    <physiologicalReaction direction="left-to-right" evidence="11">
        <dbReference type="Rhea" id="RHEA:34756"/>
    </physiologicalReaction>
</comment>
<dbReference type="Pfam" id="PF02055">
    <property type="entry name" value="Glyco_hydro_30"/>
    <property type="match status" value="1"/>
</dbReference>
<dbReference type="InParanoid" id="A0A6J0BQ24"/>
<dbReference type="GO" id="GO:0005764">
    <property type="term" value="C:lysosome"/>
    <property type="evidence" value="ECO:0007669"/>
    <property type="project" value="UniProtKB-ARBA"/>
</dbReference>
<dbReference type="GO" id="GO:0007040">
    <property type="term" value="P:lysosome organization"/>
    <property type="evidence" value="ECO:0007669"/>
    <property type="project" value="UniProtKB-ARBA"/>
</dbReference>
<comment type="catalytic activity">
    <reaction evidence="1">
        <text>a beta-D-glucosyl-(1&lt;-&gt;1')-N-acylsphing-4-enine + H2O = an N-acylsphing-4-enine + D-glucose</text>
        <dbReference type="Rhea" id="RHEA:13269"/>
        <dbReference type="ChEBI" id="CHEBI:4167"/>
        <dbReference type="ChEBI" id="CHEBI:15377"/>
        <dbReference type="ChEBI" id="CHEBI:22801"/>
        <dbReference type="ChEBI" id="CHEBI:52639"/>
        <dbReference type="EC" id="3.2.1.45"/>
    </reaction>
    <physiologicalReaction direction="left-to-right" evidence="1">
        <dbReference type="Rhea" id="RHEA:13270"/>
    </physiologicalReaction>
</comment>
<dbReference type="GO" id="GO:0006680">
    <property type="term" value="P:glucosylceramide catabolic process"/>
    <property type="evidence" value="ECO:0007669"/>
    <property type="project" value="UniProtKB-ARBA"/>
</dbReference>
<dbReference type="SUPFAM" id="SSF51011">
    <property type="entry name" value="Glycosyl hydrolase domain"/>
    <property type="match status" value="2"/>
</dbReference>
<dbReference type="KEGG" id="nlo:107221979"/>
<evidence type="ECO:0000256" key="6">
    <source>
        <dbReference type="ARBA" id="ARBA00022729"/>
    </source>
</evidence>
<evidence type="ECO:0000313" key="16">
    <source>
        <dbReference type="Proteomes" id="UP000829291"/>
    </source>
</evidence>
<dbReference type="Proteomes" id="UP000829291">
    <property type="component" value="Chromosome 3"/>
</dbReference>
<dbReference type="GO" id="GO:0005102">
    <property type="term" value="F:signaling receptor binding"/>
    <property type="evidence" value="ECO:0007669"/>
    <property type="project" value="UniProtKB-ARBA"/>
</dbReference>
<dbReference type="Gene3D" id="3.20.20.80">
    <property type="entry name" value="Glycosidases"/>
    <property type="match status" value="1"/>
</dbReference>
<dbReference type="GO" id="GO:0042391">
    <property type="term" value="P:regulation of membrane potential"/>
    <property type="evidence" value="ECO:0007669"/>
    <property type="project" value="UniProtKB-ARBA"/>
</dbReference>
<evidence type="ECO:0000256" key="7">
    <source>
        <dbReference type="ARBA" id="ARBA00022801"/>
    </source>
</evidence>
<evidence type="ECO:0000256" key="10">
    <source>
        <dbReference type="ARBA" id="ARBA00050474"/>
    </source>
</evidence>
<dbReference type="GeneID" id="107221979"/>
<dbReference type="GO" id="GO:0016241">
    <property type="term" value="P:regulation of macroautophagy"/>
    <property type="evidence" value="ECO:0007669"/>
    <property type="project" value="UniProtKB-ARBA"/>
</dbReference>
<evidence type="ECO:0000259" key="14">
    <source>
        <dbReference type="Pfam" id="PF02055"/>
    </source>
</evidence>
<keyword evidence="12" id="KW-0326">Glycosidase</keyword>
<dbReference type="PANTHER" id="PTHR11069">
    <property type="entry name" value="GLUCOSYLCERAMIDASE"/>
    <property type="match status" value="1"/>
</dbReference>
<dbReference type="GO" id="GO:0006914">
    <property type="term" value="P:autophagy"/>
    <property type="evidence" value="ECO:0007669"/>
    <property type="project" value="UniProtKB-ARBA"/>
</dbReference>
<evidence type="ECO:0000256" key="4">
    <source>
        <dbReference type="ARBA" id="ARBA00005382"/>
    </source>
</evidence>
<feature type="domain" description="Glycosyl hydrolase family 30 beta sandwich" evidence="15">
    <location>
        <begin position="447"/>
        <end position="509"/>
    </location>
</feature>
<dbReference type="GO" id="GO:0006066">
    <property type="term" value="P:alcohol metabolic process"/>
    <property type="evidence" value="ECO:0007669"/>
    <property type="project" value="UniProtKB-ARBA"/>
</dbReference>
<evidence type="ECO:0000256" key="5">
    <source>
        <dbReference type="ARBA" id="ARBA00012658"/>
    </source>
</evidence>
<dbReference type="FunFam" id="3.20.20.80:FF:000030">
    <property type="entry name" value="Lysosomal acid glucosylceramidase"/>
    <property type="match status" value="1"/>
</dbReference>
<comment type="pathway">
    <text evidence="2">Lipid metabolism; sphingolipid metabolism.</text>
</comment>
<dbReference type="AlphaFoldDB" id="A0A6J0BQ24"/>
<evidence type="ECO:0000256" key="3">
    <source>
        <dbReference type="ARBA" id="ARBA00004991"/>
    </source>
</evidence>
<comment type="catalytic activity">
    <reaction evidence="10">
        <text>a beta-D-glucosylceramide + H2O = an N-acyl-sphingoid base + D-glucose</text>
        <dbReference type="Rhea" id="RHEA:81447"/>
        <dbReference type="ChEBI" id="CHEBI:4167"/>
        <dbReference type="ChEBI" id="CHEBI:15377"/>
        <dbReference type="ChEBI" id="CHEBI:83264"/>
        <dbReference type="ChEBI" id="CHEBI:83273"/>
    </reaction>
    <physiologicalReaction direction="left-to-right" evidence="10">
        <dbReference type="Rhea" id="RHEA:81448"/>
    </physiologicalReaction>
</comment>
<dbReference type="GO" id="GO:0010605">
    <property type="term" value="P:negative regulation of macromolecule metabolic process"/>
    <property type="evidence" value="ECO:0007669"/>
    <property type="project" value="UniProtKB-ARBA"/>
</dbReference>
<reference evidence="17" key="1">
    <citation type="submission" date="2025-08" db="UniProtKB">
        <authorList>
            <consortium name="RefSeq"/>
        </authorList>
    </citation>
    <scope>IDENTIFICATION</scope>
    <source>
        <tissue evidence="17">Thorax and Abdomen</tissue>
    </source>
</reference>
<dbReference type="PRINTS" id="PR00843">
    <property type="entry name" value="GLHYDRLASE30"/>
</dbReference>
<keyword evidence="16" id="KW-1185">Reference proteome</keyword>
<dbReference type="InterPro" id="IPR033452">
    <property type="entry name" value="GH30_C"/>
</dbReference>
<name>A0A6J0BQ24_NEOLC</name>
<keyword evidence="9 12" id="KW-0443">Lipid metabolism</keyword>
<dbReference type="InterPro" id="IPR017853">
    <property type="entry name" value="GH"/>
</dbReference>
<dbReference type="PANTHER" id="PTHR11069:SF23">
    <property type="entry name" value="LYSOSOMAL ACID GLUCOSYLCERAMIDASE"/>
    <property type="match status" value="1"/>
</dbReference>
<dbReference type="GO" id="GO:0008202">
    <property type="term" value="P:steroid metabolic process"/>
    <property type="evidence" value="ECO:0007669"/>
    <property type="project" value="UniProtKB-ARBA"/>
</dbReference>
<keyword evidence="7 12" id="KW-0378">Hydrolase</keyword>
<sequence length="512" mass="58476">MKWKLTRRNILLLICCIYAAEATPCISRDYGNGGTVCVCNGTYCDSTPEYEVPDVGSYIRYTSSEDGLPLSMTQGVFDDGNTSADIILRLEPDITYQRIHGFGGAMTDSAAINIKSLSEGAQENVLRSYFGEEGSEYNLVRVPIAGTDYSIRIYTYDDYDGDVSLEKFSLADEDLIYKIPLMQKALELNPRLRFFAASWTAPSWMKTNDYYLCQDGFLLEEYYQVYADYIIKFMDEYKEHGLEMWAISTGNEPVNGILPESIYNCMAWTPQGIANWVAENLGPTISRSNHSETLIFTLDDQRSRLSWFVEEMFENELAKNYTAGIAVHWYFDQMSSTNLLDETHSNYSDKFLLLTEAAIWNATADTYVSLGCWDRAEQYILDIIENLEHWVTGWVDWNLALDIDSGPAWDNNTLDASIVVNADEDEFYKQPMFYAIAHFSKFIPRESVRVELSMSQDETSVKSVAFKTPENETVLVIYNMSTEEQQVTVSDPERGNFTLQLPYKSIQTILYK</sequence>
<keyword evidence="8 12" id="KW-0746">Sphingolipid metabolism</keyword>
<evidence type="ECO:0000256" key="12">
    <source>
        <dbReference type="RuleBase" id="RU361188"/>
    </source>
</evidence>
<keyword evidence="6 13" id="KW-0732">Signal</keyword>
<organism evidence="17">
    <name type="scientific">Neodiprion lecontei</name>
    <name type="common">Redheaded pine sawfly</name>
    <dbReference type="NCBI Taxonomy" id="441921"/>
    <lineage>
        <taxon>Eukaryota</taxon>
        <taxon>Metazoa</taxon>
        <taxon>Ecdysozoa</taxon>
        <taxon>Arthropoda</taxon>
        <taxon>Hexapoda</taxon>
        <taxon>Insecta</taxon>
        <taxon>Pterygota</taxon>
        <taxon>Neoptera</taxon>
        <taxon>Endopterygota</taxon>
        <taxon>Hymenoptera</taxon>
        <taxon>Tenthredinoidea</taxon>
        <taxon>Diprionidae</taxon>
        <taxon>Diprioninae</taxon>
        <taxon>Neodiprion</taxon>
    </lineage>
</organism>
<comment type="similarity">
    <text evidence="4 12">Belongs to the glycosyl hydrolase 30 family.</text>
</comment>
<proteinExistence type="inferred from homology"/>
<dbReference type="EC" id="3.2.1.45" evidence="5 12"/>